<dbReference type="AlphaFoldDB" id="A0A183EE59"/>
<dbReference type="EMBL" id="UYRT01088201">
    <property type="protein sequence ID" value="VDN33457.1"/>
    <property type="molecule type" value="Genomic_DNA"/>
</dbReference>
<proteinExistence type="predicted"/>
<protein>
    <submittedName>
        <fullName evidence="3">Senescence domain-containing protein</fullName>
    </submittedName>
</protein>
<evidence type="ECO:0000313" key="1">
    <source>
        <dbReference type="EMBL" id="VDN33457.1"/>
    </source>
</evidence>
<reference evidence="3" key="1">
    <citation type="submission" date="2016-06" db="UniProtKB">
        <authorList>
            <consortium name="WormBaseParasite"/>
        </authorList>
    </citation>
    <scope>IDENTIFICATION</scope>
</reference>
<dbReference type="WBParaSite" id="GPUH_0001927501-mRNA-1">
    <property type="protein sequence ID" value="GPUH_0001927501-mRNA-1"/>
    <property type="gene ID" value="GPUH_0001927501"/>
</dbReference>
<evidence type="ECO:0000313" key="3">
    <source>
        <dbReference type="WBParaSite" id="GPUH_0001927501-mRNA-1"/>
    </source>
</evidence>
<evidence type="ECO:0000313" key="2">
    <source>
        <dbReference type="Proteomes" id="UP000271098"/>
    </source>
</evidence>
<accession>A0A183EE59</accession>
<organism evidence="3">
    <name type="scientific">Gongylonema pulchrum</name>
    <dbReference type="NCBI Taxonomy" id="637853"/>
    <lineage>
        <taxon>Eukaryota</taxon>
        <taxon>Metazoa</taxon>
        <taxon>Ecdysozoa</taxon>
        <taxon>Nematoda</taxon>
        <taxon>Chromadorea</taxon>
        <taxon>Rhabditida</taxon>
        <taxon>Spirurina</taxon>
        <taxon>Spiruromorpha</taxon>
        <taxon>Spiruroidea</taxon>
        <taxon>Gongylonematidae</taxon>
        <taxon>Gongylonema</taxon>
    </lineage>
</organism>
<sequence>MSLSKWPPQSVPNFCTTAGTTARSAGNVAHKVAASTGIEYFVDLLNKAVTGTVVKGAGTVGGALTSAAGAAMQTAENIRLAVPGIIDSLNDEEVFIVDFTQQSHSGSYFVGFSSASIFLCFFSCLLDMNFGS</sequence>
<dbReference type="Proteomes" id="UP000271098">
    <property type="component" value="Unassembled WGS sequence"/>
</dbReference>
<gene>
    <name evidence="1" type="ORF">GPUH_LOCUS19250</name>
</gene>
<keyword evidence="2" id="KW-1185">Reference proteome</keyword>
<reference evidence="1 2" key="2">
    <citation type="submission" date="2018-11" db="EMBL/GenBank/DDBJ databases">
        <authorList>
            <consortium name="Pathogen Informatics"/>
        </authorList>
    </citation>
    <scope>NUCLEOTIDE SEQUENCE [LARGE SCALE GENOMIC DNA]</scope>
</reference>
<name>A0A183EE59_9BILA</name>